<dbReference type="PANTHER" id="PTHR35040">
    <property type="match status" value="1"/>
</dbReference>
<proteinExistence type="predicted"/>
<dbReference type="SUPFAM" id="SSF49785">
    <property type="entry name" value="Galactose-binding domain-like"/>
    <property type="match status" value="1"/>
</dbReference>
<keyword evidence="3" id="KW-1185">Reference proteome</keyword>
<dbReference type="PANTHER" id="PTHR35040:SF7">
    <property type="entry name" value="FIBRONECTIN TYPE-III DOMAIN-CONTAINING PROTEIN-RELATED"/>
    <property type="match status" value="1"/>
</dbReference>
<evidence type="ECO:0000313" key="3">
    <source>
        <dbReference type="Proteomes" id="UP000182229"/>
    </source>
</evidence>
<name>A0A1L9BJR8_9BACT</name>
<dbReference type="Pfam" id="PF12138">
    <property type="entry name" value="Spherulin4"/>
    <property type="match status" value="1"/>
</dbReference>
<reference evidence="3" key="1">
    <citation type="submission" date="2016-11" db="EMBL/GenBank/DDBJ databases">
        <authorList>
            <person name="Shukria A."/>
            <person name="Stevens D.C."/>
        </authorList>
    </citation>
    <scope>NUCLEOTIDE SEQUENCE [LARGE SCALE GENOMIC DNA]</scope>
    <source>
        <strain evidence="3">Cbfe23</strain>
    </source>
</reference>
<dbReference type="OrthoDB" id="5642874at2"/>
<evidence type="ECO:0000259" key="1">
    <source>
        <dbReference type="Pfam" id="PF03425"/>
    </source>
</evidence>
<dbReference type="GO" id="GO:0008810">
    <property type="term" value="F:cellulase activity"/>
    <property type="evidence" value="ECO:0007669"/>
    <property type="project" value="InterPro"/>
</dbReference>
<dbReference type="Pfam" id="PF03425">
    <property type="entry name" value="CBM_11"/>
    <property type="match status" value="1"/>
</dbReference>
<dbReference type="PROSITE" id="PS51257">
    <property type="entry name" value="PROKAR_LIPOPROTEIN"/>
    <property type="match status" value="1"/>
</dbReference>
<reference evidence="2 3" key="2">
    <citation type="submission" date="2016-12" db="EMBL/GenBank/DDBJ databases">
        <title>Draft Genome Sequence of Cystobacter ferrugineus Strain Cbfe23.</title>
        <authorList>
            <person name="Akbar S."/>
            <person name="Dowd S.E."/>
            <person name="Stevens D.C."/>
        </authorList>
    </citation>
    <scope>NUCLEOTIDE SEQUENCE [LARGE SCALE GENOMIC DNA]</scope>
    <source>
        <strain evidence="2 3">Cbfe23</strain>
    </source>
</reference>
<dbReference type="AlphaFoldDB" id="A0A1L9BJR8"/>
<dbReference type="EMBL" id="MPIN01000001">
    <property type="protein sequence ID" value="OJH42455.1"/>
    <property type="molecule type" value="Genomic_DNA"/>
</dbReference>
<evidence type="ECO:0000313" key="2">
    <source>
        <dbReference type="EMBL" id="OJH42455.1"/>
    </source>
</evidence>
<dbReference type="Gene3D" id="2.60.120.430">
    <property type="entry name" value="Galactose-binding lectin"/>
    <property type="match status" value="1"/>
</dbReference>
<organism evidence="2 3">
    <name type="scientific">Cystobacter ferrugineus</name>
    <dbReference type="NCBI Taxonomy" id="83449"/>
    <lineage>
        <taxon>Bacteria</taxon>
        <taxon>Pseudomonadati</taxon>
        <taxon>Myxococcota</taxon>
        <taxon>Myxococcia</taxon>
        <taxon>Myxococcales</taxon>
        <taxon>Cystobacterineae</taxon>
        <taxon>Archangiaceae</taxon>
        <taxon>Cystobacter</taxon>
    </lineage>
</organism>
<dbReference type="InterPro" id="IPR005087">
    <property type="entry name" value="CBM11"/>
</dbReference>
<sequence>MNRDTRVAPSFFLLGLLLTSGCLVQNIDEEGRACDAEHPCSAGRSCVDGVCLAHVTPASDGGDGGPSEQGDGGSTDGGGGSCLDACVDWLCGTSNACGAVCQPENGCVEGSLVDGFDSGDTGWVIFKDDVTRFEMTTVSSPALSGQALWLDYDINQAGGFGGIERLFGEGQDWRQATGLGIWVYGAATGHPFRLEIYDTHWVRFEFIVAEDWTGWKHVYAPFSAFARSVFQPVPDAGSAPLALEAVKGLSISPGYLSGAQGAVVVDQLALLRRPEAGAIVPLYIYPSPGAWAPLIEGKASHPTVPVLAIINPDTGPGVAIKPEYATSISELADAGITVLGYVHASYSQRDASVVREEISRYRSFYPEARGIFIDEMANTEGQEGYYRALSDHARDVGFSLTVGNPGARTPVSFRGTVDVLTISEGPGLTEAGLIHESAAGFDRGSLSVLRYGLPSASPAYVNQVRRDVRYIYLTHDAQNPWTSLPSYLNSLLDSLR</sequence>
<dbReference type="GO" id="GO:0030245">
    <property type="term" value="P:cellulose catabolic process"/>
    <property type="evidence" value="ECO:0007669"/>
    <property type="project" value="InterPro"/>
</dbReference>
<dbReference type="InterPro" id="IPR021986">
    <property type="entry name" value="Spherulin4"/>
</dbReference>
<protein>
    <recommendedName>
        <fullName evidence="1">CBM11 domain-containing protein</fullName>
    </recommendedName>
</protein>
<gene>
    <name evidence="2" type="ORF">BON30_04475</name>
</gene>
<dbReference type="Proteomes" id="UP000182229">
    <property type="component" value="Unassembled WGS sequence"/>
</dbReference>
<comment type="caution">
    <text evidence="2">The sequence shown here is derived from an EMBL/GenBank/DDBJ whole genome shotgun (WGS) entry which is preliminary data.</text>
</comment>
<dbReference type="InterPro" id="IPR008979">
    <property type="entry name" value="Galactose-bd-like_sf"/>
</dbReference>
<accession>A0A1L9BJR8</accession>
<feature type="domain" description="CBM11" evidence="1">
    <location>
        <begin position="114"/>
        <end position="271"/>
    </location>
</feature>
<dbReference type="RefSeq" id="WP_071896551.1">
    <property type="nucleotide sequence ID" value="NZ_MPIN01000001.1"/>
</dbReference>
<dbReference type="STRING" id="83449.BON30_04475"/>